<organism>
    <name type="scientific">Branchiostoma floridae</name>
    <name type="common">Florida lancelet</name>
    <name type="synonym">Amphioxus</name>
    <dbReference type="NCBI Taxonomy" id="7739"/>
    <lineage>
        <taxon>Eukaryota</taxon>
        <taxon>Metazoa</taxon>
        <taxon>Chordata</taxon>
        <taxon>Cephalochordata</taxon>
        <taxon>Leptocardii</taxon>
        <taxon>Amphioxiformes</taxon>
        <taxon>Branchiostomatidae</taxon>
        <taxon>Branchiostoma</taxon>
    </lineage>
</organism>
<keyword evidence="1" id="KW-0433">Leucine-rich repeat</keyword>
<dbReference type="PANTHER" id="PTHR46312:SF2">
    <property type="entry name" value="NUCLEOTIDE-BINDING OLIGOMERIZATION DOMAIN-CONTAINING PROTEIN 2-LIKE"/>
    <property type="match status" value="1"/>
</dbReference>
<feature type="domain" description="NACHT" evidence="6">
    <location>
        <begin position="249"/>
        <end position="369"/>
    </location>
</feature>
<dbReference type="SUPFAM" id="SSF52047">
    <property type="entry name" value="RNI-like"/>
    <property type="match status" value="2"/>
</dbReference>
<feature type="domain" description="NACHT" evidence="6">
    <location>
        <begin position="3088"/>
        <end position="3208"/>
    </location>
</feature>
<feature type="compositionally biased region" description="Basic and acidic residues" evidence="5">
    <location>
        <begin position="19"/>
        <end position="41"/>
    </location>
</feature>
<dbReference type="SUPFAM" id="SSF52540">
    <property type="entry name" value="P-loop containing nucleoside triphosphate hydrolases"/>
    <property type="match status" value="5"/>
</dbReference>
<feature type="region of interest" description="Disordered" evidence="5">
    <location>
        <begin position="3701"/>
        <end position="3732"/>
    </location>
</feature>
<evidence type="ECO:0000256" key="2">
    <source>
        <dbReference type="ARBA" id="ARBA00022737"/>
    </source>
</evidence>
<dbReference type="PANTHER" id="PTHR46312">
    <property type="entry name" value="NACHT DOMAIN-CONTAINING PROTEIN"/>
    <property type="match status" value="1"/>
</dbReference>
<dbReference type="SMART" id="SM00368">
    <property type="entry name" value="LRR_RI"/>
    <property type="match status" value="8"/>
</dbReference>
<dbReference type="InterPro" id="IPR003591">
    <property type="entry name" value="Leu-rich_rpt_typical-subtyp"/>
</dbReference>
<evidence type="ECO:0000256" key="5">
    <source>
        <dbReference type="SAM" id="MobiDB-lite"/>
    </source>
</evidence>
<accession>C3Z6D1</accession>
<evidence type="ECO:0000313" key="7">
    <source>
        <dbReference type="EMBL" id="EEN51875.1"/>
    </source>
</evidence>
<feature type="domain" description="NACHT" evidence="6">
    <location>
        <begin position="1692"/>
        <end position="1812"/>
    </location>
</feature>
<evidence type="ECO:0000256" key="4">
    <source>
        <dbReference type="ARBA" id="ARBA00022840"/>
    </source>
</evidence>
<feature type="domain" description="NACHT" evidence="6">
    <location>
        <begin position="1098"/>
        <end position="1218"/>
    </location>
</feature>
<evidence type="ECO:0000256" key="1">
    <source>
        <dbReference type="ARBA" id="ARBA00022614"/>
    </source>
</evidence>
<feature type="region of interest" description="Disordered" evidence="5">
    <location>
        <begin position="2842"/>
        <end position="2913"/>
    </location>
</feature>
<dbReference type="Gene3D" id="3.40.50.300">
    <property type="entry name" value="P-loop containing nucleotide triphosphate hydrolases"/>
    <property type="match status" value="5"/>
</dbReference>
<evidence type="ECO:0000256" key="3">
    <source>
        <dbReference type="ARBA" id="ARBA00022741"/>
    </source>
</evidence>
<proteinExistence type="predicted"/>
<protein>
    <recommendedName>
        <fullName evidence="6">NACHT domain-containing protein</fullName>
    </recommendedName>
</protein>
<dbReference type="InterPro" id="IPR007111">
    <property type="entry name" value="NACHT_NTPase"/>
</dbReference>
<feature type="region of interest" description="Disordered" evidence="5">
    <location>
        <begin position="3846"/>
        <end position="3894"/>
    </location>
</feature>
<dbReference type="GO" id="GO:0005524">
    <property type="term" value="F:ATP binding"/>
    <property type="evidence" value="ECO:0007669"/>
    <property type="project" value="UniProtKB-KW"/>
</dbReference>
<dbReference type="GO" id="GO:0009966">
    <property type="term" value="P:regulation of signal transduction"/>
    <property type="evidence" value="ECO:0007669"/>
    <property type="project" value="UniProtKB-ARBA"/>
</dbReference>
<dbReference type="Gene3D" id="3.80.10.10">
    <property type="entry name" value="Ribonuclease Inhibitor"/>
    <property type="match status" value="4"/>
</dbReference>
<dbReference type="EMBL" id="GG666587">
    <property type="protein sequence ID" value="EEN51875.1"/>
    <property type="molecule type" value="Genomic_DNA"/>
</dbReference>
<dbReference type="SMART" id="SM00365">
    <property type="entry name" value="LRR_SD22"/>
    <property type="match status" value="5"/>
</dbReference>
<feature type="compositionally biased region" description="Basic and acidic residues" evidence="5">
    <location>
        <begin position="871"/>
        <end position="894"/>
    </location>
</feature>
<feature type="compositionally biased region" description="Low complexity" evidence="5">
    <location>
        <begin position="42"/>
        <end position="52"/>
    </location>
</feature>
<feature type="region of interest" description="Disordered" evidence="5">
    <location>
        <begin position="856"/>
        <end position="922"/>
    </location>
</feature>
<dbReference type="PROSITE" id="PS50837">
    <property type="entry name" value="NACHT"/>
    <property type="match status" value="5"/>
</dbReference>
<sequence length="4203" mass="469028">MDQKASKAAKPGSPSVTEGQRREDERQSPPHHSEQTREHGANVDVSNNVSDNGKPTNIAPSLGNEDEEGVGTCKATDVDLPHDQESYDMALLALDQGRDTHDQVLDGGHECYNDGDVVAFSETENAVTQITNSGQVSGQGNKVINIGPHSTVTIFDGTSDEPYTVPNVDSPSEDFPLAQCQDSLKSYFKARLSYLQPLAWNEEVEVKIEDIFTTVDLVTRTQQGGHIERRALPSTADALTARPDCPQPRRILIEGNAGIGKTTEVSKLAFDWAEGRSPILEKYDLVFPIALRKVGESQSLTDCIFDQLLPEDVPFQESDLETYLKGNDRVLIILDGFDEWARHEGHDVTKLLTGKIFCDCCLLVTTRPSHTPQLQSLMRAYMRPDTQVEITGFSQDNIRTYVRKFFKGDKEKAATLVSKMDSSLIPTGILATPILLLLTCMMWEEKQDLVFGGRIFPLYDELVSFTIRRHCVRNNIGSNQGIPDNIKDALLCAGALAFNGLLQNNLVYNKEDAVKYCGEDSLQELVLLGILHRQESPSRLNPSDQFSFSHKTMQEYFAGLHFAKRLQDETTLKPTLNTYLKTAQSVRDLENMIIFACARLGPEADVMLAHLVKIYHEDVEYSSGFTKLLYLSRSEYSKCRVSGNEEGFLSPTDFAYIRYQTYMEIALLCFYESGCLSRFENIMLAKGNIQFSNVGPRVYNALEHVLNKIPPQSLRNVKSLCLFNTTQCFVSPVIGYLKMMSLSELNLNSACLGGHDPNTGPCARLAQQLPYLTTLRRLELSLNNLLCSHLLVLLPSLKMLVDLEKLDLSINKLAGCGKEISELPRFLRNLEVLDVSFCKLSLEDVLQIVLPNMDQKAAKATKTRSQGLSEGQRREDEIHSPPHYSEGTRQDPNVDVRGNVLDSDEPTNTAPNLGNEDEEGVGTCKATDVDLHHDQASYDMALLALDQGRDTQVLDGGQECYNDGDVVAFSETENAVTQITNPSQVSGQGNKVINIGPHSTVNIFHGTPDEPSTVTNVGSPSEDFPLAQCQDSLKSYFKTRLSYLHPLAWNETFTMKIEDIFTTVDLVTRTQQGGHIERRALPSTVDALTARPDCPQPRRILIEGNAGIGKTTEVSKLAFDWAEGRSLILEKYDLVFPIALRKVDESQSLTECIFDQLLPEDVPFQESDLETYLKGNDRVLIILDGFDEWARLKGHDVTKLLTGKVLRDCCLLVTTRPSHTPQLQSLMCPDTQVEITGFSQDNIRTYVHRFFTGDEAKAAALVSKMDSSLIPTGILATPMLLLLTCMMWEEKQDLVFGGRIFPLYDELVSFTIRRHCVRNKIGSNQGIPDNIRDALLCAGALAFNGLIENNLVYSKDDVAKYCGEDSLQELVLLGILHRQESPSRLNPSDQFCFSHKTMQEYFAGLHFAKKLQDKTTGKSILNTYLKTCQSVRDLENVVVFACAKLGPEADVILAHLVKLYPEGVADLSDIFSGGKSPVMFLTYLLYSKYWVAGVGNRKEFLSPSALAFFQLQTFMEIALLCFYESGCLIQVENNINLAKGVIQFVNAGPRVYNALEHVLNKIQPQSLLRSFKFLRLVYTKQCFVSPVIDYLKMMRLSELNLRGACLGVTNVDSPSEDFPLGQCQDSLKSYFKTRLSYLHPLAWNETFTMKIEDIFTTVDLVTRTQQGGHIERRALPSTVDALTARPDCPQPRRILIEGNAGIGKTTEVSKLAFDWAEGRSLILEKYDLVFPIALRKVDESQSITECIFDQLLPEDVPFQESDLETYLKGNDRVLIILDGVDEWARHEGHDVTKVLTGKVLRDCCLMVTTRPSHTPQLHSMMCPDTQVEITGFSQDNIRTYVHRFFTGDETKAAALVSKMDSSLIPTGILATPILLLLTCMMWEEKQDLVFGGRIFPLYDELVSFTIRRHCVRNNIGSNQGIPDNIRDALLCAGALAFNGLLENRLVYSKEDVAKYCGEDSLQELVLLGILHRQESPSRLNPSDQFSFSHKTMQEYFAGLYFAKRLQDETTEKSILNTYLTTAQSVRDLENVIMFACAKLGLEADVILAHLVKLHQEETYMEIALLCFYESGCLSQVENIFPTKGVIHFSNVGPHVYNALEHVLKNIPPRSLRNVTTLRLMGTTECFVSPVIDYLRMMNLSELDLYRACLGGHDPNTGPCARLAQQLPYLTSLRKLVLCLNNLVCSDLLVLLPSLKMLVDLEWLNLFGNKLAGCGKEISELPCSLRNLKVLNVYECKLSLEDVLQIVLPKMGQKASKAAKPKSDSLTRGQRRKEPGLPHQAISRSEETREHGGDADVRHNVLDNAEPTNIAPSLDNEDEEGVGTCKATDVDLHHDQEPYDMALLALDQGRDTEGLDGGRECYNDGEVVAFSETENTVTQITNPSQVSGQGNKVINIGPHSTVNITSFHGTSDEPNTGILATPIMLLLTCMMWEEKQDLVFGGRIFPLYDELVSFTIRRHCVRNNIVSDQGIPWNIRDALLCAGALAFNGLLESNLVYSKEDVVKYCSADSLQELVLLGILHRQESPSRLNPSDQFSFSHKTMQEYFAGLHFAKRLQNQTTQLNTYLKTARCVRDLENMVIFACAKLGPEADVILAHLVKIYQEEVEQFSDSFSVWLSKKEPFSLYSECRVTGNEEEFLSPSELDFFRYQVYMEIALLCFYESGCLSLVDSIFLAKGVILFSNVGPRVYNALEHVLNRLQPPSLRSIKSLWLVNTMQCFVSPVIGYLKMMNLSELNLRRACLGGHDPDTGPCARLAQQLPYLTSLRKLVLSFNNLLCSDLLVLLPSLKMLVELEELYLSGNNLAGCGKEISELPCSLRNLRVLKVYRCELKTEGVVQIVLPKMGQKASKPTKTRSQSLTKGKRRKAEGPPHQTRPRSEETREHGGDADVRSNVLDNEEPTNIAPSLDNEGEEGVGTCKATDVDLHHDQESYDMALLALDQGRDTQVLDGGRECYNDGDVVAFSETENAVTQITNSGQVSGQGNKVINIGPHSTVTIFDGTSDEPNAVPNTDSPEDFPLAQCQDSLKSYFKTRLSYLQPLAWNEEVEIKIEDIFTTVDLVTRTQQGGHIERRALPSTVDALTARPDCPQPRRILVEGNAGIGKTTEVSKLAFDWAEGRSPVLEKYDLVFPIALRKVGESQSLTECIFDQLLPEDVPFQESDLETYLKGNDRVLIILDGFDEWARHEGHDVTKLLTGKIFCDCCLLVTTRPSHTPQLHRLMRAYMRPDTQVEITGFSQDNIRTYVHRFFTGDEAKAAALVSKMDSSLIPTGIMATPILLLLTCMMWEEKQDLVFGGRIFPLYDELVSFTIRRHCVRNNVGSNQDIPDNIRDALLCAGALAFNGLIENNLVYSKEYVVKYCGEESLQELVLLGILHRQESPSRLNPSDQFSFSHKTMQEYFAGLYFAKRLQDEAAQKPTLNTYLKTAQSVRDLENMVIFACARLGPEADVMLAHLVKIYHEDVEYLSSGFPKLLYLSRSEYSKCRASGTEEGFLSPTDLAYFRYQTYMEIALLCFYESGCLTQVENIFPAKGVIQFSGVGPRVYNALEHVLNKIQPQSLRSIKSLRLMRTTQCFVSPVIDYLKMMNLSELILFDACLGGHDPNTGPCARLAQQLPYLTNLRKLDLSWNDLLCSDLLVLLPSLKMLVELEELYLSGNKLTGCGKEISELPSSLRNLKVLKVSYCDLSLEDVLQIVLPNMDQKVSKATKPRSLSLLEGRRREDEGQSLPHHSEQSANVDVRNNVLDNAEPTNIAPILGNEDEEGVGTCKATDVDLHHDQESYDMVLLALDQGRDTQVLDGGQKCYNDGDVVAFSETENAVTQITNPSQVSGQGNKVINIGPNSTVTIFHGTSDEPNTVLPNMDQKVSKATKPRSLSLLEGRRREDEGQSLPHHSEQSANVDVRNNVLDNAEPTNIAPILGNEDEEGVGTCKATDVDLHHDQESYDMVLLALDQGRDTQVLDGGQKCYNDGDVVAFSETENAVTQITNPSQVSGQGNKVINIGPNSTVTIFHGTSDEPNTVPGIDSAPEDFPLAECQDSLKSYFKTRLSYLQPLAWNEEVEIKIEDIFTTVDLVTRTQQGGNIKRRALPSTVDALTARPDCPQPRRILIEGNAGIGKTTEVSKLALDWAEGRSSVLEKYDLVFPIALRKVGESQSLTNCIFDQLLPEDVPFQESDLETYLKGNDRVLIILDGFDEWVIHEGHDVTKLLTAE</sequence>
<reference evidence="7" key="1">
    <citation type="journal article" date="2008" name="Nature">
        <title>The amphioxus genome and the evolution of the chordate karyotype.</title>
        <authorList>
            <consortium name="US DOE Joint Genome Institute (JGI-PGF)"/>
            <person name="Putnam N.H."/>
            <person name="Butts T."/>
            <person name="Ferrier D.E.K."/>
            <person name="Furlong R.F."/>
            <person name="Hellsten U."/>
            <person name="Kawashima T."/>
            <person name="Robinson-Rechavi M."/>
            <person name="Shoguchi E."/>
            <person name="Terry A."/>
            <person name="Yu J.-K."/>
            <person name="Benito-Gutierrez E.L."/>
            <person name="Dubchak I."/>
            <person name="Garcia-Fernandez J."/>
            <person name="Gibson-Brown J.J."/>
            <person name="Grigoriev I.V."/>
            <person name="Horton A.C."/>
            <person name="de Jong P.J."/>
            <person name="Jurka J."/>
            <person name="Kapitonov V.V."/>
            <person name="Kohara Y."/>
            <person name="Kuroki Y."/>
            <person name="Lindquist E."/>
            <person name="Lucas S."/>
            <person name="Osoegawa K."/>
            <person name="Pennacchio L.A."/>
            <person name="Salamov A.A."/>
            <person name="Satou Y."/>
            <person name="Sauka-Spengler T."/>
            <person name="Schmutz J."/>
            <person name="Shin-I T."/>
            <person name="Toyoda A."/>
            <person name="Bronner-Fraser M."/>
            <person name="Fujiyama A."/>
            <person name="Holland L.Z."/>
            <person name="Holland P.W.H."/>
            <person name="Satoh N."/>
            <person name="Rokhsar D.S."/>
        </authorList>
    </citation>
    <scope>NUCLEOTIDE SEQUENCE [LARGE SCALE GENOMIC DNA]</scope>
    <source>
        <strain evidence="7">S238N-H82</strain>
        <tissue evidence="7">Testes</tissue>
    </source>
</reference>
<keyword evidence="2" id="KW-0677">Repeat</keyword>
<feature type="compositionally biased region" description="Polar residues" evidence="5">
    <location>
        <begin position="2846"/>
        <end position="2857"/>
    </location>
</feature>
<dbReference type="eggNOG" id="KOG4308">
    <property type="taxonomic scope" value="Eukaryota"/>
</dbReference>
<dbReference type="SUPFAM" id="SSF52058">
    <property type="entry name" value="L domain-like"/>
    <property type="match status" value="1"/>
</dbReference>
<keyword evidence="3" id="KW-0547">Nucleotide-binding</keyword>
<feature type="domain" description="NACHT" evidence="6">
    <location>
        <begin position="4097"/>
        <end position="4187"/>
    </location>
</feature>
<keyword evidence="4" id="KW-0067">ATP-binding</keyword>
<feature type="compositionally biased region" description="Basic and acidic residues" evidence="5">
    <location>
        <begin position="2873"/>
        <end position="2887"/>
    </location>
</feature>
<feature type="region of interest" description="Disordered" evidence="5">
    <location>
        <begin position="2254"/>
        <end position="2322"/>
    </location>
</feature>
<dbReference type="InterPro" id="IPR027417">
    <property type="entry name" value="P-loop_NTPase"/>
</dbReference>
<dbReference type="InParanoid" id="C3Z6D1"/>
<gene>
    <name evidence="7" type="ORF">BRAFLDRAFT_84231</name>
</gene>
<dbReference type="InterPro" id="IPR032675">
    <property type="entry name" value="LRR_dom_sf"/>
</dbReference>
<dbReference type="SMART" id="SM00369">
    <property type="entry name" value="LRR_TYP"/>
    <property type="match status" value="6"/>
</dbReference>
<feature type="region of interest" description="Disordered" evidence="5">
    <location>
        <begin position="1"/>
        <end position="77"/>
    </location>
</feature>
<name>C3Z6D1_BRAFL</name>
<dbReference type="Pfam" id="PF05729">
    <property type="entry name" value="NACHT"/>
    <property type="match status" value="5"/>
</dbReference>
<evidence type="ECO:0000259" key="6">
    <source>
        <dbReference type="PROSITE" id="PS50837"/>
    </source>
</evidence>
<feature type="compositionally biased region" description="Basic and acidic residues" evidence="5">
    <location>
        <begin position="2283"/>
        <end position="2300"/>
    </location>
</feature>